<proteinExistence type="predicted"/>
<evidence type="ECO:0008006" key="2">
    <source>
        <dbReference type="Google" id="ProtNLM"/>
    </source>
</evidence>
<dbReference type="CDD" id="cd12952">
    <property type="entry name" value="MMP_ACEL2062"/>
    <property type="match status" value="1"/>
</dbReference>
<dbReference type="Gene3D" id="3.30.2010.20">
    <property type="match status" value="1"/>
</dbReference>
<protein>
    <recommendedName>
        <fullName evidence="2">Acetylglutamate kinase</fullName>
    </recommendedName>
</protein>
<accession>A0A3B1E475</accession>
<reference evidence="1" key="1">
    <citation type="submission" date="2018-06" db="EMBL/GenBank/DDBJ databases">
        <authorList>
            <person name="Zhirakovskaya E."/>
        </authorList>
    </citation>
    <scope>NUCLEOTIDE SEQUENCE</scope>
</reference>
<name>A0A3B1E475_9ZZZZ</name>
<evidence type="ECO:0000313" key="1">
    <source>
        <dbReference type="EMBL" id="VAX40665.1"/>
    </source>
</evidence>
<sequence length="134" mass="14669">MTDAERERFDELLEGVLAELPPSVVALLEEVPLIVLDEPTPALLKSLGVPSEAWEAEAHTLCGLYSGSTLLEQSVESSGELPEQIHVFRRGTIAAAGGWREEGRVAEEIRVTVLHEIGHHFGLEEDDLDRLGYG</sequence>
<dbReference type="Pfam" id="PF06262">
    <property type="entry name" value="Zincin_1"/>
    <property type="match status" value="1"/>
</dbReference>
<dbReference type="InterPro" id="IPR010428">
    <property type="entry name" value="Zincin_1"/>
</dbReference>
<dbReference type="SUPFAM" id="SSF55486">
    <property type="entry name" value="Metalloproteases ('zincins'), catalytic domain"/>
    <property type="match status" value="1"/>
</dbReference>
<dbReference type="InterPro" id="IPR038555">
    <property type="entry name" value="Zincin_1_sf"/>
</dbReference>
<dbReference type="EMBL" id="UOGK01000427">
    <property type="protein sequence ID" value="VAX40665.1"/>
    <property type="molecule type" value="Genomic_DNA"/>
</dbReference>
<dbReference type="AlphaFoldDB" id="A0A3B1E475"/>
<organism evidence="1">
    <name type="scientific">hydrothermal vent metagenome</name>
    <dbReference type="NCBI Taxonomy" id="652676"/>
    <lineage>
        <taxon>unclassified sequences</taxon>
        <taxon>metagenomes</taxon>
        <taxon>ecological metagenomes</taxon>
    </lineage>
</organism>
<gene>
    <name evidence="1" type="ORF">MNBD_PLANCTO03-2125</name>
</gene>